<evidence type="ECO:0000256" key="1">
    <source>
        <dbReference type="SAM" id="MobiDB-lite"/>
    </source>
</evidence>
<gene>
    <name evidence="2" type="ORF">MVES_001531</name>
</gene>
<proteinExistence type="predicted"/>
<dbReference type="STRING" id="2020962.A0A2N1JCQ2"/>
<dbReference type="AlphaFoldDB" id="A0A2N1JCQ2"/>
<protein>
    <submittedName>
        <fullName evidence="2">Uncharacterized protein</fullName>
    </submittedName>
</protein>
<organism evidence="2 3">
    <name type="scientific">Malassezia vespertilionis</name>
    <dbReference type="NCBI Taxonomy" id="2020962"/>
    <lineage>
        <taxon>Eukaryota</taxon>
        <taxon>Fungi</taxon>
        <taxon>Dikarya</taxon>
        <taxon>Basidiomycota</taxon>
        <taxon>Ustilaginomycotina</taxon>
        <taxon>Malasseziomycetes</taxon>
        <taxon>Malasseziales</taxon>
        <taxon>Malasseziaceae</taxon>
        <taxon>Malassezia</taxon>
    </lineage>
</organism>
<evidence type="ECO:0000313" key="3">
    <source>
        <dbReference type="Proteomes" id="UP000232875"/>
    </source>
</evidence>
<keyword evidence="3" id="KW-1185">Reference proteome</keyword>
<dbReference type="EMBL" id="KZ454989">
    <property type="protein sequence ID" value="PKI84314.1"/>
    <property type="molecule type" value="Genomic_DNA"/>
</dbReference>
<reference evidence="2 3" key="1">
    <citation type="submission" date="2017-10" db="EMBL/GenBank/DDBJ databases">
        <title>A novel species of cold-tolerant Malassezia isolated from bats.</title>
        <authorList>
            <person name="Lorch J.M."/>
            <person name="Palmer J.M."/>
            <person name="Vanderwolf K.J."/>
            <person name="Schmidt K.Z."/>
            <person name="Verant M.L."/>
            <person name="Weller T.J."/>
            <person name="Blehert D.S."/>
        </authorList>
    </citation>
    <scope>NUCLEOTIDE SEQUENCE [LARGE SCALE GENOMIC DNA]</scope>
    <source>
        <strain evidence="2 3">NWHC:44797-103</strain>
    </source>
</reference>
<evidence type="ECO:0000313" key="2">
    <source>
        <dbReference type="EMBL" id="PKI84314.1"/>
    </source>
</evidence>
<sequence>MERWAAFHTAHFQDAARRQWFAEQLSAQHCTRDELEDAYTTPAAGEDERAWQTRYGLAHLTPSAARIFDHSRRFRERRASMHAGETDELGSLRARALDAMQKRRTQQ</sequence>
<feature type="region of interest" description="Disordered" evidence="1">
    <location>
        <begin position="79"/>
        <end position="107"/>
    </location>
</feature>
<accession>A0A2N1JCQ2</accession>
<name>A0A2N1JCQ2_9BASI</name>
<dbReference type="OrthoDB" id="3361479at2759"/>
<dbReference type="Proteomes" id="UP000232875">
    <property type="component" value="Unassembled WGS sequence"/>
</dbReference>